<organism evidence="2 3">
    <name type="scientific">Allorhodopirellula heiligendammensis</name>
    <dbReference type="NCBI Taxonomy" id="2714739"/>
    <lineage>
        <taxon>Bacteria</taxon>
        <taxon>Pseudomonadati</taxon>
        <taxon>Planctomycetota</taxon>
        <taxon>Planctomycetia</taxon>
        <taxon>Pirellulales</taxon>
        <taxon>Pirellulaceae</taxon>
        <taxon>Allorhodopirellula</taxon>
    </lineage>
</organism>
<dbReference type="AlphaFoldDB" id="A0A5C6B1L8"/>
<feature type="region of interest" description="Disordered" evidence="1">
    <location>
        <begin position="1"/>
        <end position="20"/>
    </location>
</feature>
<name>A0A5C6B1L8_9BACT</name>
<dbReference type="EMBL" id="SJPU01000021">
    <property type="protein sequence ID" value="TWU05369.1"/>
    <property type="molecule type" value="Genomic_DNA"/>
</dbReference>
<sequence length="175" mass="19990">MHHRKSQAIDGEDRSQKLQTIANPSTTVLIRFPSQRIVSTEKRPADASLDAMDHLNLRRIKNFPTSLTRHHINSNSRNIRAAAPLRQLLSYASGRSSRAKIACPFLLLSAPDRVKRYYSEPHCDALFARGPKSRYQVAIKGMRTAAPRHLQRLRRLNDTKERSKQLGELWLSSNL</sequence>
<gene>
    <name evidence="2" type="ORF">Poly21_57200</name>
</gene>
<accession>A0A5C6B1L8</accession>
<evidence type="ECO:0000256" key="1">
    <source>
        <dbReference type="SAM" id="MobiDB-lite"/>
    </source>
</evidence>
<reference evidence="2 3" key="1">
    <citation type="journal article" date="2020" name="Antonie Van Leeuwenhoek">
        <title>Rhodopirellula heiligendammensis sp. nov., Rhodopirellula pilleata sp. nov., and Rhodopirellula solitaria sp. nov. isolated from natural or artificial marine surfaces in Northern Germany and California, USA, and emended description of the genus Rhodopirellula.</title>
        <authorList>
            <person name="Kallscheuer N."/>
            <person name="Wiegand S."/>
            <person name="Jogler M."/>
            <person name="Boedeker C."/>
            <person name="Peeters S.H."/>
            <person name="Rast P."/>
            <person name="Heuer A."/>
            <person name="Jetten M.S.M."/>
            <person name="Rohde M."/>
            <person name="Jogler C."/>
        </authorList>
    </citation>
    <scope>NUCLEOTIDE SEQUENCE [LARGE SCALE GENOMIC DNA]</scope>
    <source>
        <strain evidence="2 3">Poly21</strain>
    </source>
</reference>
<comment type="caution">
    <text evidence="2">The sequence shown here is derived from an EMBL/GenBank/DDBJ whole genome shotgun (WGS) entry which is preliminary data.</text>
</comment>
<evidence type="ECO:0000313" key="3">
    <source>
        <dbReference type="Proteomes" id="UP000319908"/>
    </source>
</evidence>
<protein>
    <submittedName>
        <fullName evidence="2">Uncharacterized protein</fullName>
    </submittedName>
</protein>
<keyword evidence="3" id="KW-1185">Reference proteome</keyword>
<dbReference type="Proteomes" id="UP000319908">
    <property type="component" value="Unassembled WGS sequence"/>
</dbReference>
<proteinExistence type="predicted"/>
<evidence type="ECO:0000313" key="2">
    <source>
        <dbReference type="EMBL" id="TWU05369.1"/>
    </source>
</evidence>